<keyword evidence="12" id="KW-1185">Reference proteome</keyword>
<dbReference type="GO" id="GO:0005634">
    <property type="term" value="C:nucleus"/>
    <property type="evidence" value="ECO:0000318"/>
    <property type="project" value="GO_Central"/>
</dbReference>
<reference evidence="10 12" key="1">
    <citation type="journal article" date="2011" name="Nature">
        <title>The Medicago genome provides insight into the evolution of rhizobial symbioses.</title>
        <authorList>
            <person name="Young N.D."/>
            <person name="Debelle F."/>
            <person name="Oldroyd G.E."/>
            <person name="Geurts R."/>
            <person name="Cannon S.B."/>
            <person name="Udvardi M.K."/>
            <person name="Benedito V.A."/>
            <person name="Mayer K.F."/>
            <person name="Gouzy J."/>
            <person name="Schoof H."/>
            <person name="Van de Peer Y."/>
            <person name="Proost S."/>
            <person name="Cook D.R."/>
            <person name="Meyers B.C."/>
            <person name="Spannagl M."/>
            <person name="Cheung F."/>
            <person name="De Mita S."/>
            <person name="Krishnakumar V."/>
            <person name="Gundlach H."/>
            <person name="Zhou S."/>
            <person name="Mudge J."/>
            <person name="Bharti A.K."/>
            <person name="Murray J.D."/>
            <person name="Naoumkina M.A."/>
            <person name="Rosen B."/>
            <person name="Silverstein K.A."/>
            <person name="Tang H."/>
            <person name="Rombauts S."/>
            <person name="Zhao P.X."/>
            <person name="Zhou P."/>
            <person name="Barbe V."/>
            <person name="Bardou P."/>
            <person name="Bechner M."/>
            <person name="Bellec A."/>
            <person name="Berger A."/>
            <person name="Berges H."/>
            <person name="Bidwell S."/>
            <person name="Bisseling T."/>
            <person name="Choisne N."/>
            <person name="Couloux A."/>
            <person name="Denny R."/>
            <person name="Deshpande S."/>
            <person name="Dai X."/>
            <person name="Doyle J.J."/>
            <person name="Dudez A.M."/>
            <person name="Farmer A.D."/>
            <person name="Fouteau S."/>
            <person name="Franken C."/>
            <person name="Gibelin C."/>
            <person name="Gish J."/>
            <person name="Goldstein S."/>
            <person name="Gonzalez A.J."/>
            <person name="Green P.J."/>
            <person name="Hallab A."/>
            <person name="Hartog M."/>
            <person name="Hua A."/>
            <person name="Humphray S.J."/>
            <person name="Jeong D.H."/>
            <person name="Jing Y."/>
            <person name="Jocker A."/>
            <person name="Kenton S.M."/>
            <person name="Kim D.J."/>
            <person name="Klee K."/>
            <person name="Lai H."/>
            <person name="Lang C."/>
            <person name="Lin S."/>
            <person name="Macmil S.L."/>
            <person name="Magdelenat G."/>
            <person name="Matthews L."/>
            <person name="McCorrison J."/>
            <person name="Monaghan E.L."/>
            <person name="Mun J.H."/>
            <person name="Najar F.Z."/>
            <person name="Nicholson C."/>
            <person name="Noirot C."/>
            <person name="O'Bleness M."/>
            <person name="Paule C.R."/>
            <person name="Poulain J."/>
            <person name="Prion F."/>
            <person name="Qin B."/>
            <person name="Qu C."/>
            <person name="Retzel E.F."/>
            <person name="Riddle C."/>
            <person name="Sallet E."/>
            <person name="Samain S."/>
            <person name="Samson N."/>
            <person name="Sanders I."/>
            <person name="Saurat O."/>
            <person name="Scarpelli C."/>
            <person name="Schiex T."/>
            <person name="Segurens B."/>
            <person name="Severin A.J."/>
            <person name="Sherrier D.J."/>
            <person name="Shi R."/>
            <person name="Sims S."/>
            <person name="Singer S.R."/>
            <person name="Sinharoy S."/>
            <person name="Sterck L."/>
            <person name="Viollet A."/>
            <person name="Wang B.B."/>
            <person name="Wang K."/>
            <person name="Wang M."/>
            <person name="Wang X."/>
            <person name="Warfsmann J."/>
            <person name="Weissenbach J."/>
            <person name="White D.D."/>
            <person name="White J.D."/>
            <person name="Wiley G.B."/>
            <person name="Wincker P."/>
            <person name="Xing Y."/>
            <person name="Yang L."/>
            <person name="Yao Z."/>
            <person name="Ying F."/>
            <person name="Zhai J."/>
            <person name="Zhou L."/>
            <person name="Zuber A."/>
            <person name="Denarie J."/>
            <person name="Dixon R.A."/>
            <person name="May G.D."/>
            <person name="Schwartz D.C."/>
            <person name="Rogers J."/>
            <person name="Quetier F."/>
            <person name="Town C.D."/>
            <person name="Roe B.A."/>
        </authorList>
    </citation>
    <scope>NUCLEOTIDE SEQUENCE [LARGE SCALE GENOMIC DNA]</scope>
    <source>
        <strain evidence="10">A17</strain>
        <strain evidence="11 12">cv. Jemalong A17</strain>
    </source>
</reference>
<proteinExistence type="inferred from homology"/>
<dbReference type="InterPro" id="IPR045314">
    <property type="entry name" value="bZIP_plant_GBF1"/>
</dbReference>
<protein>
    <recommendedName>
        <fullName evidence="9">BZIP domain-containing protein</fullName>
    </recommendedName>
</protein>
<dbReference type="HOGENOM" id="CLU_089780_0_0_1"/>
<dbReference type="GO" id="GO:0043565">
    <property type="term" value="F:sequence-specific DNA binding"/>
    <property type="evidence" value="ECO:0000318"/>
    <property type="project" value="GO_Central"/>
</dbReference>
<dbReference type="Proteomes" id="UP000002051">
    <property type="component" value="Chromosome 2"/>
</dbReference>
<dbReference type="STRING" id="3880.G7IST5"/>
<keyword evidence="3" id="KW-0805">Transcription regulation</keyword>
<reference evidence="11" key="3">
    <citation type="submission" date="2015-04" db="UniProtKB">
        <authorList>
            <consortium name="EnsemblPlants"/>
        </authorList>
    </citation>
    <scope>IDENTIFICATION</scope>
    <source>
        <strain evidence="11">cv. Jemalong A17</strain>
    </source>
</reference>
<dbReference type="EnsemblPlants" id="AES65701">
    <property type="protein sequence ID" value="AES65701"/>
    <property type="gene ID" value="MTR_2g045630"/>
</dbReference>
<feature type="region of interest" description="Disordered" evidence="8">
    <location>
        <begin position="100"/>
        <end position="140"/>
    </location>
</feature>
<evidence type="ECO:0000313" key="11">
    <source>
        <dbReference type="EnsemblPlants" id="AES65701"/>
    </source>
</evidence>
<feature type="coiled-coil region" evidence="7">
    <location>
        <begin position="188"/>
        <end position="259"/>
    </location>
</feature>
<evidence type="ECO:0000256" key="8">
    <source>
        <dbReference type="SAM" id="MobiDB-lite"/>
    </source>
</evidence>
<dbReference type="AlphaFoldDB" id="G7IST5"/>
<keyword evidence="6" id="KW-0539">Nucleus</keyword>
<evidence type="ECO:0000256" key="4">
    <source>
        <dbReference type="ARBA" id="ARBA00023125"/>
    </source>
</evidence>
<evidence type="ECO:0000313" key="10">
    <source>
        <dbReference type="EMBL" id="AES65701.1"/>
    </source>
</evidence>
<reference evidence="10 12" key="2">
    <citation type="journal article" date="2014" name="BMC Genomics">
        <title>An improved genome release (version Mt4.0) for the model legume Medicago truncatula.</title>
        <authorList>
            <person name="Tang H."/>
            <person name="Krishnakumar V."/>
            <person name="Bidwell S."/>
            <person name="Rosen B."/>
            <person name="Chan A."/>
            <person name="Zhou S."/>
            <person name="Gentzbittel L."/>
            <person name="Childs K.L."/>
            <person name="Yandell M."/>
            <person name="Gundlach H."/>
            <person name="Mayer K.F."/>
            <person name="Schwartz D.C."/>
            <person name="Town C.D."/>
        </authorList>
    </citation>
    <scope>GENOME REANNOTATION</scope>
    <source>
        <strain evidence="11 12">cv. Jemalong A17</strain>
    </source>
</reference>
<dbReference type="GO" id="GO:0003700">
    <property type="term" value="F:DNA-binding transcription factor activity"/>
    <property type="evidence" value="ECO:0007669"/>
    <property type="project" value="InterPro"/>
</dbReference>
<evidence type="ECO:0000256" key="5">
    <source>
        <dbReference type="ARBA" id="ARBA00023163"/>
    </source>
</evidence>
<evidence type="ECO:0000256" key="7">
    <source>
        <dbReference type="SAM" id="Coils"/>
    </source>
</evidence>
<dbReference type="PANTHER" id="PTHR45967">
    <property type="entry name" value="G-BOX-BINDING FACTOR 3-RELATED"/>
    <property type="match status" value="1"/>
</dbReference>
<sequence length="278" mass="31121">MQLSFVLFYITYKVRRISLLLKTLSHSFFPSLLLLANNALLQYDALHDPTELSYNPRVAKDAAKAFSGIVRERNLEFNILGTINSEPVLSLMTGEFTKYGNQSSAPKHDRDGTLMSAASGSKRSTNADQDDSNEDSPLSMKKRSNMIIGDVHLANSLAPCFFVENPSGMAQNLGTVVKESDNDIDVDAQLKNMEVDEIRKERKRLSNRKSAQRSKKECEEQCQKINTLKDGNSVLTQTLAELSEKCLELTNENDSIEEELVKEYGPESIADLLHMKPI</sequence>
<evidence type="ECO:0000256" key="1">
    <source>
        <dbReference type="ARBA" id="ARBA00004123"/>
    </source>
</evidence>
<dbReference type="SMART" id="SM00338">
    <property type="entry name" value="BRLZ"/>
    <property type="match status" value="1"/>
</dbReference>
<keyword evidence="4" id="KW-0238">DNA-binding</keyword>
<dbReference type="PANTHER" id="PTHR45967:SF38">
    <property type="entry name" value="G-BOX-BINDING FACTOR 2"/>
    <property type="match status" value="1"/>
</dbReference>
<name>G7IST5_MEDTR</name>
<dbReference type="CDD" id="cd14702">
    <property type="entry name" value="bZIP_plant_GBF1"/>
    <property type="match status" value="1"/>
</dbReference>
<comment type="similarity">
    <text evidence="2">Belongs to the bZIP family.</text>
</comment>
<dbReference type="InterPro" id="IPR044827">
    <property type="entry name" value="GBF-like"/>
</dbReference>
<keyword evidence="7" id="KW-0175">Coiled coil</keyword>
<evidence type="ECO:0000259" key="9">
    <source>
        <dbReference type="SMART" id="SM00338"/>
    </source>
</evidence>
<accession>G7IST5</accession>
<feature type="domain" description="BZIP" evidence="9">
    <location>
        <begin position="195"/>
        <end position="255"/>
    </location>
</feature>
<evidence type="ECO:0000313" key="12">
    <source>
        <dbReference type="Proteomes" id="UP000002051"/>
    </source>
</evidence>
<organism evidence="10 12">
    <name type="scientific">Medicago truncatula</name>
    <name type="common">Barrel medic</name>
    <name type="synonym">Medicago tribuloides</name>
    <dbReference type="NCBI Taxonomy" id="3880"/>
    <lineage>
        <taxon>Eukaryota</taxon>
        <taxon>Viridiplantae</taxon>
        <taxon>Streptophyta</taxon>
        <taxon>Embryophyta</taxon>
        <taxon>Tracheophyta</taxon>
        <taxon>Spermatophyta</taxon>
        <taxon>Magnoliopsida</taxon>
        <taxon>eudicotyledons</taxon>
        <taxon>Gunneridae</taxon>
        <taxon>Pentapetalae</taxon>
        <taxon>rosids</taxon>
        <taxon>fabids</taxon>
        <taxon>Fabales</taxon>
        <taxon>Fabaceae</taxon>
        <taxon>Papilionoideae</taxon>
        <taxon>50 kb inversion clade</taxon>
        <taxon>NPAAA clade</taxon>
        <taxon>Hologalegina</taxon>
        <taxon>IRL clade</taxon>
        <taxon>Trifolieae</taxon>
        <taxon>Medicago</taxon>
    </lineage>
</organism>
<dbReference type="PaxDb" id="3880-AES65701"/>
<evidence type="ECO:0000256" key="2">
    <source>
        <dbReference type="ARBA" id="ARBA00007163"/>
    </source>
</evidence>
<keyword evidence="5" id="KW-0804">Transcription</keyword>
<dbReference type="InterPro" id="IPR004827">
    <property type="entry name" value="bZIP"/>
</dbReference>
<dbReference type="GO" id="GO:0006355">
    <property type="term" value="P:regulation of DNA-templated transcription"/>
    <property type="evidence" value="ECO:0000318"/>
    <property type="project" value="GO_Central"/>
</dbReference>
<comment type="subcellular location">
    <subcellularLocation>
        <location evidence="1">Nucleus</location>
    </subcellularLocation>
</comment>
<gene>
    <name evidence="10" type="ordered locus">MTR_2g045630</name>
</gene>
<feature type="compositionally biased region" description="Polar residues" evidence="8">
    <location>
        <begin position="116"/>
        <end position="127"/>
    </location>
</feature>
<evidence type="ECO:0000256" key="6">
    <source>
        <dbReference type="ARBA" id="ARBA00023242"/>
    </source>
</evidence>
<evidence type="ECO:0000256" key="3">
    <source>
        <dbReference type="ARBA" id="ARBA00023015"/>
    </source>
</evidence>
<dbReference type="EMBL" id="CM001218">
    <property type="protein sequence ID" value="AES65701.1"/>
    <property type="molecule type" value="Genomic_DNA"/>
</dbReference>